<sequence>MNSTVDNSAKKGHILLLSTMAVTLVAPLALILLSYMEIISGTAQYIAAFGVIASSIYIIGGGIWMAIQDKKDGEILADG</sequence>
<accession>A0A1W1D6M3</accession>
<gene>
    <name evidence="2" type="ORF">MNB_SUP05-10-423</name>
</gene>
<evidence type="ECO:0000256" key="1">
    <source>
        <dbReference type="SAM" id="Phobius"/>
    </source>
</evidence>
<organism evidence="2">
    <name type="scientific">hydrothermal vent metagenome</name>
    <dbReference type="NCBI Taxonomy" id="652676"/>
    <lineage>
        <taxon>unclassified sequences</taxon>
        <taxon>metagenomes</taxon>
        <taxon>ecological metagenomes</taxon>
    </lineage>
</organism>
<name>A0A1W1D6M3_9ZZZZ</name>
<dbReference type="AlphaFoldDB" id="A0A1W1D6M3"/>
<keyword evidence="1" id="KW-0472">Membrane</keyword>
<reference evidence="2" key="1">
    <citation type="submission" date="2016-10" db="EMBL/GenBank/DDBJ databases">
        <authorList>
            <person name="de Groot N.N."/>
        </authorList>
    </citation>
    <scope>NUCLEOTIDE SEQUENCE</scope>
</reference>
<feature type="transmembrane region" description="Helical" evidence="1">
    <location>
        <begin position="12"/>
        <end position="33"/>
    </location>
</feature>
<evidence type="ECO:0000313" key="2">
    <source>
        <dbReference type="EMBL" id="SFV76087.1"/>
    </source>
</evidence>
<keyword evidence="1" id="KW-1133">Transmembrane helix</keyword>
<protein>
    <submittedName>
        <fullName evidence="2">Uncharacterized protein</fullName>
    </submittedName>
</protein>
<proteinExistence type="predicted"/>
<keyword evidence="1" id="KW-0812">Transmembrane</keyword>
<dbReference type="EMBL" id="FPHQ01000039">
    <property type="protein sequence ID" value="SFV76087.1"/>
    <property type="molecule type" value="Genomic_DNA"/>
</dbReference>
<feature type="transmembrane region" description="Helical" evidence="1">
    <location>
        <begin position="45"/>
        <end position="67"/>
    </location>
</feature>